<gene>
    <name evidence="1" type="ORF">TPC1_30489</name>
</gene>
<dbReference type="AlphaFoldDB" id="A0A146K2V2"/>
<accession>A0A146K2V2</accession>
<name>A0A146K2V2_9EUKA</name>
<proteinExistence type="predicted"/>
<protein>
    <submittedName>
        <fullName evidence="1">Uncharacterized protein</fullName>
    </submittedName>
</protein>
<evidence type="ECO:0000313" key="1">
    <source>
        <dbReference type="EMBL" id="JAP90016.1"/>
    </source>
</evidence>
<organism evidence="1">
    <name type="scientific">Trepomonas sp. PC1</name>
    <dbReference type="NCBI Taxonomy" id="1076344"/>
    <lineage>
        <taxon>Eukaryota</taxon>
        <taxon>Metamonada</taxon>
        <taxon>Diplomonadida</taxon>
        <taxon>Hexamitidae</taxon>
        <taxon>Hexamitinae</taxon>
        <taxon>Trepomonas</taxon>
    </lineage>
</organism>
<reference evidence="1" key="1">
    <citation type="submission" date="2015-07" db="EMBL/GenBank/DDBJ databases">
        <title>Adaptation to a free-living lifestyle via gene acquisitions in the diplomonad Trepomonas sp. PC1.</title>
        <authorList>
            <person name="Xu F."/>
            <person name="Jerlstrom-Hultqvist J."/>
            <person name="Kolisko M."/>
            <person name="Simpson A.G.B."/>
            <person name="Roger A.J."/>
            <person name="Svard S.G."/>
            <person name="Andersson J.O."/>
        </authorList>
    </citation>
    <scope>NUCLEOTIDE SEQUENCE</scope>
    <source>
        <strain evidence="1">PC1</strain>
    </source>
</reference>
<feature type="non-terminal residue" evidence="1">
    <location>
        <position position="1"/>
    </location>
</feature>
<feature type="non-terminal residue" evidence="1">
    <location>
        <position position="594"/>
    </location>
</feature>
<dbReference type="EMBL" id="GDID01006590">
    <property type="protein sequence ID" value="JAP90016.1"/>
    <property type="molecule type" value="Transcribed_RNA"/>
</dbReference>
<sequence length="594" mass="70282">EDKFAALAHIFNTKNTISAFTDLAQQLKQQSFNDQKIAAYQEKYETTQPDDELLTKLQSMIDQPLQLNEKLGQIENKKELLKQKLLQTDLQITLQNNEFNTLQCILDRINAVLHLDLKTLQKEWNKTFKLKQIQFMQVKTQFNESQLVEEDEKLNQLKHLQVDESYIGQQINDSIMLQSQIQDDIQTNYFTKQIISPQDFQEQKETLDKLIYKITQQIADNIQLFPLQFQKILYNFDFYEHFQQKQQILSQIQNFSVEKQKICDQIAKIEAEEAEIQIQLQKLRKFQDRRQIIEEVKDWQQTLEQQKVSLNPHTKDLISNVYKKYLSFQHESIITDFVQQIQDHNDKYEEFQHIFASMATQIHQNSQWLSEKVEFCADFIRAQTKVEFKLERATENLNQLQKLLDLNLVTKFAQLLHQLQHTDFHNKSQIDAEISELKQQTIVKLEKLRTIQNQSITIPQSPRKFTVPVCLNPRDLGQVKFVNQLFQVCFSGFSANYYNFKLLKLKTIVKIDRSLLTFHVLNAKQKAVPFSILQIAEINQLVPGLKWAFRVEFKQNSPIYLEFESEEEKEALKTGLEVLVKFKKLHGVLKWMVE</sequence>